<sequence length="110" mass="10957">MFNLDALRRTVLGTVAATLAVGSVLASSAVASAGEDDVKASDFSQVAAAPVYANAPINQLVGTVGAPLVNVNIPCPAPWQQGGLLGSDYNACSTAPVFQQDAGVKGSLIG</sequence>
<evidence type="ECO:0000313" key="2">
    <source>
        <dbReference type="EMBL" id="GAA3618111.1"/>
    </source>
</evidence>
<accession>A0ABP6ZT38</accession>
<feature type="chain" id="PRO_5045589032" description="Small secreted domain" evidence="1">
    <location>
        <begin position="34"/>
        <end position="110"/>
    </location>
</feature>
<organism evidence="2 3">
    <name type="scientific">Lentzea roselyniae</name>
    <dbReference type="NCBI Taxonomy" id="531940"/>
    <lineage>
        <taxon>Bacteria</taxon>
        <taxon>Bacillati</taxon>
        <taxon>Actinomycetota</taxon>
        <taxon>Actinomycetes</taxon>
        <taxon>Pseudonocardiales</taxon>
        <taxon>Pseudonocardiaceae</taxon>
        <taxon>Lentzea</taxon>
    </lineage>
</organism>
<evidence type="ECO:0000313" key="3">
    <source>
        <dbReference type="Proteomes" id="UP001500711"/>
    </source>
</evidence>
<name>A0ABP6ZT38_9PSEU</name>
<feature type="signal peptide" evidence="1">
    <location>
        <begin position="1"/>
        <end position="33"/>
    </location>
</feature>
<dbReference type="RefSeq" id="WP_346126731.1">
    <property type="nucleotide sequence ID" value="NZ_BAABBE010000001.1"/>
</dbReference>
<gene>
    <name evidence="2" type="ORF">GCM10022267_00410</name>
</gene>
<keyword evidence="3" id="KW-1185">Reference proteome</keyword>
<protein>
    <recommendedName>
        <fullName evidence="4">Small secreted domain</fullName>
    </recommendedName>
</protein>
<proteinExistence type="predicted"/>
<comment type="caution">
    <text evidence="2">The sequence shown here is derived from an EMBL/GenBank/DDBJ whole genome shotgun (WGS) entry which is preliminary data.</text>
</comment>
<reference evidence="3" key="1">
    <citation type="journal article" date="2019" name="Int. J. Syst. Evol. Microbiol.">
        <title>The Global Catalogue of Microorganisms (GCM) 10K type strain sequencing project: providing services to taxonomists for standard genome sequencing and annotation.</title>
        <authorList>
            <consortium name="The Broad Institute Genomics Platform"/>
            <consortium name="The Broad Institute Genome Sequencing Center for Infectious Disease"/>
            <person name="Wu L."/>
            <person name="Ma J."/>
        </authorList>
    </citation>
    <scope>NUCLEOTIDE SEQUENCE [LARGE SCALE GENOMIC DNA]</scope>
    <source>
        <strain evidence="3">JCM 17494</strain>
    </source>
</reference>
<dbReference type="Proteomes" id="UP001500711">
    <property type="component" value="Unassembled WGS sequence"/>
</dbReference>
<evidence type="ECO:0000256" key="1">
    <source>
        <dbReference type="SAM" id="SignalP"/>
    </source>
</evidence>
<dbReference type="EMBL" id="BAABBE010000001">
    <property type="protein sequence ID" value="GAA3618111.1"/>
    <property type="molecule type" value="Genomic_DNA"/>
</dbReference>
<keyword evidence="1" id="KW-0732">Signal</keyword>
<evidence type="ECO:0008006" key="4">
    <source>
        <dbReference type="Google" id="ProtNLM"/>
    </source>
</evidence>